<evidence type="ECO:0000313" key="3">
    <source>
        <dbReference type="EnsemblPlants" id="ONIVA02G23250.1"/>
    </source>
</evidence>
<sequence>MTPTSASHRTLISRAAPAGSHVPLIPEHWFPAAYDDGEAVLRHLITTGLRDEHDVPMELSASFLMEDSVGDNIAHHVGQRWKMTTASTLPPPSDIWKLVEEISSPASSSGAKQRGARRDERRRGQSSHKL</sequence>
<dbReference type="STRING" id="4536.A0A0E0G8I1"/>
<dbReference type="Gene3D" id="3.40.50.1820">
    <property type="entry name" value="alpha/beta hydrolase"/>
    <property type="match status" value="1"/>
</dbReference>
<dbReference type="EnsemblPlants" id="ONIVA02G23250.1">
    <property type="protein sequence ID" value="ONIVA02G23250.1"/>
    <property type="gene ID" value="ONIVA02G23250"/>
</dbReference>
<name>A0A0E0G8I1_ORYNI</name>
<proteinExistence type="predicted"/>
<keyword evidence="4" id="KW-1185">Reference proteome</keyword>
<dbReference type="Proteomes" id="UP000006591">
    <property type="component" value="Chromosome 2"/>
</dbReference>
<dbReference type="InterPro" id="IPR013094">
    <property type="entry name" value="AB_hydrolase_3"/>
</dbReference>
<dbReference type="GO" id="GO:0016787">
    <property type="term" value="F:hydrolase activity"/>
    <property type="evidence" value="ECO:0007669"/>
    <property type="project" value="InterPro"/>
</dbReference>
<reference evidence="3" key="2">
    <citation type="submission" date="2018-04" db="EMBL/GenBank/DDBJ databases">
        <title>OnivRS2 (Oryza nivara Reference Sequence Version 2).</title>
        <authorList>
            <person name="Zhang J."/>
            <person name="Kudrna D."/>
            <person name="Lee S."/>
            <person name="Talag J."/>
            <person name="Rajasekar S."/>
            <person name="Welchert J."/>
            <person name="Hsing Y.-I."/>
            <person name="Wing R.A."/>
        </authorList>
    </citation>
    <scope>NUCLEOTIDE SEQUENCE [LARGE SCALE GENOMIC DNA]</scope>
    <source>
        <strain evidence="3">SL10</strain>
    </source>
</reference>
<dbReference type="Gramene" id="ONIVA02G23250.1">
    <property type="protein sequence ID" value="ONIVA02G23250.1"/>
    <property type="gene ID" value="ONIVA02G23250"/>
</dbReference>
<reference evidence="3" key="1">
    <citation type="submission" date="2015-04" db="UniProtKB">
        <authorList>
            <consortium name="EnsemblPlants"/>
        </authorList>
    </citation>
    <scope>IDENTIFICATION</scope>
    <source>
        <strain evidence="3">SL10</strain>
    </source>
</reference>
<evidence type="ECO:0000256" key="1">
    <source>
        <dbReference type="SAM" id="MobiDB-lite"/>
    </source>
</evidence>
<evidence type="ECO:0000313" key="4">
    <source>
        <dbReference type="Proteomes" id="UP000006591"/>
    </source>
</evidence>
<organism evidence="3">
    <name type="scientific">Oryza nivara</name>
    <name type="common">Indian wild rice</name>
    <name type="synonym">Oryza sativa f. spontanea</name>
    <dbReference type="NCBI Taxonomy" id="4536"/>
    <lineage>
        <taxon>Eukaryota</taxon>
        <taxon>Viridiplantae</taxon>
        <taxon>Streptophyta</taxon>
        <taxon>Embryophyta</taxon>
        <taxon>Tracheophyta</taxon>
        <taxon>Spermatophyta</taxon>
        <taxon>Magnoliopsida</taxon>
        <taxon>Liliopsida</taxon>
        <taxon>Poales</taxon>
        <taxon>Poaceae</taxon>
        <taxon>BOP clade</taxon>
        <taxon>Oryzoideae</taxon>
        <taxon>Oryzeae</taxon>
        <taxon>Oryzinae</taxon>
        <taxon>Oryza</taxon>
    </lineage>
</organism>
<dbReference type="InterPro" id="IPR029058">
    <property type="entry name" value="AB_hydrolase_fold"/>
</dbReference>
<accession>A0A0E0G8I1</accession>
<dbReference type="AlphaFoldDB" id="A0A0E0G8I1"/>
<dbReference type="HOGENOM" id="CLU_1941476_0_0_1"/>
<evidence type="ECO:0000259" key="2">
    <source>
        <dbReference type="Pfam" id="PF07859"/>
    </source>
</evidence>
<feature type="domain" description="Alpha/beta hydrolase fold-3" evidence="2">
    <location>
        <begin position="24"/>
        <end position="84"/>
    </location>
</feature>
<feature type="region of interest" description="Disordered" evidence="1">
    <location>
        <begin position="101"/>
        <end position="130"/>
    </location>
</feature>
<dbReference type="Pfam" id="PF07859">
    <property type="entry name" value="Abhydrolase_3"/>
    <property type="match status" value="1"/>
</dbReference>
<protein>
    <recommendedName>
        <fullName evidence="2">Alpha/beta hydrolase fold-3 domain-containing protein</fullName>
    </recommendedName>
</protein>